<feature type="compositionally biased region" description="Polar residues" evidence="1">
    <location>
        <begin position="11"/>
        <end position="20"/>
    </location>
</feature>
<feature type="compositionally biased region" description="Low complexity" evidence="1">
    <location>
        <begin position="27"/>
        <end position="36"/>
    </location>
</feature>
<reference evidence="2" key="1">
    <citation type="submission" date="2013-05" db="EMBL/GenBank/DDBJ databases">
        <authorList>
            <person name="Wang Y.C."/>
            <person name="Wang L.Q."/>
            <person name="Wang C."/>
        </authorList>
    </citation>
    <scope>NUCLEOTIDE SEQUENCE</scope>
</reference>
<dbReference type="AlphaFoldDB" id="T2CBB7"/>
<dbReference type="EMBL" id="KF032004">
    <property type="protein sequence ID" value="AGV29530.1"/>
    <property type="molecule type" value="mRNA"/>
</dbReference>
<accession>T2CBB7</accession>
<proteinExistence type="evidence at transcript level"/>
<evidence type="ECO:0000256" key="1">
    <source>
        <dbReference type="SAM" id="MobiDB-lite"/>
    </source>
</evidence>
<feature type="non-terminal residue" evidence="2">
    <location>
        <position position="1"/>
    </location>
</feature>
<organism evidence="2">
    <name type="scientific">Tamarix hispida</name>
    <dbReference type="NCBI Taxonomy" id="189793"/>
    <lineage>
        <taxon>Eukaryota</taxon>
        <taxon>Viridiplantae</taxon>
        <taxon>Streptophyta</taxon>
        <taxon>Embryophyta</taxon>
        <taxon>Tracheophyta</taxon>
        <taxon>Spermatophyta</taxon>
        <taxon>Magnoliopsida</taxon>
        <taxon>eudicotyledons</taxon>
        <taxon>Gunneridae</taxon>
        <taxon>Pentapetalae</taxon>
        <taxon>Caryophyllales</taxon>
        <taxon>Tamaricaceae</taxon>
        <taxon>Tamarix</taxon>
    </lineage>
</organism>
<evidence type="ECO:0000313" key="2">
    <source>
        <dbReference type="EMBL" id="AGV29530.1"/>
    </source>
</evidence>
<gene>
    <name evidence="2" type="primary">NAC79</name>
</gene>
<sequence>CNQLIDLPQLDSPSLSTSLATRDGGFSNNNNINNISEEYEEKTQHS</sequence>
<protein>
    <submittedName>
        <fullName evidence="2">Putative NAC domain class transcription factor</fullName>
    </submittedName>
</protein>
<feature type="region of interest" description="Disordered" evidence="1">
    <location>
        <begin position="1"/>
        <end position="46"/>
    </location>
</feature>
<name>T2CBB7_9CARY</name>